<accession>A0ABS8D3A7</accession>
<organism evidence="9 10">
    <name type="scientific">Leeia speluncae</name>
    <dbReference type="NCBI Taxonomy" id="2884804"/>
    <lineage>
        <taxon>Bacteria</taxon>
        <taxon>Pseudomonadati</taxon>
        <taxon>Pseudomonadota</taxon>
        <taxon>Betaproteobacteria</taxon>
        <taxon>Neisseriales</taxon>
        <taxon>Leeiaceae</taxon>
        <taxon>Leeia</taxon>
    </lineage>
</organism>
<dbReference type="Pfam" id="PF07831">
    <property type="entry name" value="PYNP_C"/>
    <property type="match status" value="1"/>
</dbReference>
<dbReference type="HAMAP" id="MF_01628">
    <property type="entry name" value="Thymid_phosp"/>
    <property type="match status" value="1"/>
</dbReference>
<dbReference type="InterPro" id="IPR036566">
    <property type="entry name" value="PYNP-like_C_sf"/>
</dbReference>
<dbReference type="Pfam" id="PF02885">
    <property type="entry name" value="Glycos_trans_3N"/>
    <property type="match status" value="1"/>
</dbReference>
<evidence type="ECO:0000256" key="6">
    <source>
        <dbReference type="ARBA" id="ARBA00048550"/>
    </source>
</evidence>
<dbReference type="RefSeq" id="WP_227178626.1">
    <property type="nucleotide sequence ID" value="NZ_JAJBZT010000002.1"/>
</dbReference>
<dbReference type="SUPFAM" id="SSF52418">
    <property type="entry name" value="Nucleoside phosphorylase/phosphoribosyltransferase catalytic domain"/>
    <property type="match status" value="1"/>
</dbReference>
<dbReference type="NCBIfam" id="NF004490">
    <property type="entry name" value="PRK05820.1"/>
    <property type="match status" value="1"/>
</dbReference>
<dbReference type="SMART" id="SM00941">
    <property type="entry name" value="PYNP_C"/>
    <property type="match status" value="1"/>
</dbReference>
<dbReference type="Gene3D" id="3.40.1030.10">
    <property type="entry name" value="Nucleoside phosphorylase/phosphoribosyltransferase catalytic domain"/>
    <property type="match status" value="1"/>
</dbReference>
<feature type="domain" description="Pyrimidine nucleoside phosphorylase C-terminal" evidence="8">
    <location>
        <begin position="350"/>
        <end position="424"/>
    </location>
</feature>
<evidence type="ECO:0000256" key="7">
    <source>
        <dbReference type="HAMAP-Rule" id="MF_01628"/>
    </source>
</evidence>
<dbReference type="InterPro" id="IPR018090">
    <property type="entry name" value="Pyrmidine_PPas_bac/euk"/>
</dbReference>
<keyword evidence="4 7" id="KW-0328">Glycosyltransferase</keyword>
<dbReference type="InterPro" id="IPR036320">
    <property type="entry name" value="Glycosyl_Trfase_fam3_N_dom_sf"/>
</dbReference>
<dbReference type="NCBIfam" id="TIGR02644">
    <property type="entry name" value="Y_phosphoryl"/>
    <property type="match status" value="1"/>
</dbReference>
<dbReference type="InterPro" id="IPR035902">
    <property type="entry name" value="Nuc_phospho_transferase"/>
</dbReference>
<proteinExistence type="inferred from homology"/>
<dbReference type="Pfam" id="PF00591">
    <property type="entry name" value="Glycos_transf_3"/>
    <property type="match status" value="1"/>
</dbReference>
<dbReference type="Gene3D" id="3.90.1170.30">
    <property type="entry name" value="Pyrimidine nucleoside phosphorylase-like, C-terminal domain"/>
    <property type="match status" value="1"/>
</dbReference>
<dbReference type="PIRSF" id="PIRSF000478">
    <property type="entry name" value="TP_PyNP"/>
    <property type="match status" value="1"/>
</dbReference>
<evidence type="ECO:0000256" key="3">
    <source>
        <dbReference type="ARBA" id="ARBA00011892"/>
    </source>
</evidence>
<dbReference type="SUPFAM" id="SSF54680">
    <property type="entry name" value="Pyrimidine nucleoside phosphorylase C-terminal domain"/>
    <property type="match status" value="1"/>
</dbReference>
<comment type="caution">
    <text evidence="9">The sequence shown here is derived from an EMBL/GenBank/DDBJ whole genome shotgun (WGS) entry which is preliminary data.</text>
</comment>
<evidence type="ECO:0000313" key="9">
    <source>
        <dbReference type="EMBL" id="MCB6182664.1"/>
    </source>
</evidence>
<comment type="similarity">
    <text evidence="1 7">Belongs to the thymidine/pyrimidine-nucleoside phosphorylase family.</text>
</comment>
<dbReference type="InterPro" id="IPR017459">
    <property type="entry name" value="Glycosyl_Trfase_fam3_N_dom"/>
</dbReference>
<dbReference type="PROSITE" id="PS00647">
    <property type="entry name" value="THYMID_PHOSPHORYLASE"/>
    <property type="match status" value="1"/>
</dbReference>
<dbReference type="InterPro" id="IPR017872">
    <property type="entry name" value="Pyrmidine_PPase_CS"/>
</dbReference>
<evidence type="ECO:0000256" key="5">
    <source>
        <dbReference type="ARBA" id="ARBA00022679"/>
    </source>
</evidence>
<comment type="subunit">
    <text evidence="2 7">Homodimer.</text>
</comment>
<evidence type="ECO:0000256" key="4">
    <source>
        <dbReference type="ARBA" id="ARBA00022676"/>
    </source>
</evidence>
<protein>
    <recommendedName>
        <fullName evidence="3 7">Thymidine phosphorylase</fullName>
        <ecNumber evidence="3 7">2.4.2.4</ecNumber>
    </recommendedName>
    <alternativeName>
        <fullName evidence="7">TdRPase</fullName>
    </alternativeName>
</protein>
<name>A0ABS8D3A7_9NEIS</name>
<evidence type="ECO:0000259" key="8">
    <source>
        <dbReference type="SMART" id="SM00941"/>
    </source>
</evidence>
<dbReference type="GO" id="GO:0009032">
    <property type="term" value="F:thymidine phosphorylase activity"/>
    <property type="evidence" value="ECO:0007669"/>
    <property type="project" value="UniProtKB-EC"/>
</dbReference>
<dbReference type="PANTHER" id="PTHR10515:SF0">
    <property type="entry name" value="THYMIDINE PHOSPHORYLASE"/>
    <property type="match status" value="1"/>
</dbReference>
<comment type="catalytic activity">
    <reaction evidence="6 7">
        <text>thymidine + phosphate = 2-deoxy-alpha-D-ribose 1-phosphate + thymine</text>
        <dbReference type="Rhea" id="RHEA:16037"/>
        <dbReference type="ChEBI" id="CHEBI:17748"/>
        <dbReference type="ChEBI" id="CHEBI:17821"/>
        <dbReference type="ChEBI" id="CHEBI:43474"/>
        <dbReference type="ChEBI" id="CHEBI:57259"/>
        <dbReference type="EC" id="2.4.2.4"/>
    </reaction>
</comment>
<dbReference type="EC" id="2.4.2.4" evidence="3 7"/>
<evidence type="ECO:0000256" key="2">
    <source>
        <dbReference type="ARBA" id="ARBA00011738"/>
    </source>
</evidence>
<dbReference type="NCBIfam" id="TIGR02643">
    <property type="entry name" value="T_phosphoryl"/>
    <property type="match status" value="1"/>
</dbReference>
<dbReference type="Proteomes" id="UP001165395">
    <property type="component" value="Unassembled WGS sequence"/>
</dbReference>
<evidence type="ECO:0000256" key="1">
    <source>
        <dbReference type="ARBA" id="ARBA00006915"/>
    </source>
</evidence>
<dbReference type="InterPro" id="IPR013102">
    <property type="entry name" value="PYNP_C"/>
</dbReference>
<dbReference type="PANTHER" id="PTHR10515">
    <property type="entry name" value="THYMIDINE PHOSPHORYLASE"/>
    <property type="match status" value="1"/>
</dbReference>
<comment type="pathway">
    <text evidence="7">Pyrimidine metabolism; dTMP biosynthesis via salvage pathway; dTMP from thymine: step 1/2.</text>
</comment>
<dbReference type="InterPro" id="IPR013465">
    <property type="entry name" value="Thymidine_Pase"/>
</dbReference>
<evidence type="ECO:0000313" key="10">
    <source>
        <dbReference type="Proteomes" id="UP001165395"/>
    </source>
</evidence>
<dbReference type="InterPro" id="IPR000312">
    <property type="entry name" value="Glycosyl_Trfase_fam3"/>
</dbReference>
<keyword evidence="10" id="KW-1185">Reference proteome</keyword>
<dbReference type="EMBL" id="JAJBZT010000002">
    <property type="protein sequence ID" value="MCB6182664.1"/>
    <property type="molecule type" value="Genomic_DNA"/>
</dbReference>
<gene>
    <name evidence="7 9" type="primary">deoA</name>
    <name evidence="9" type="ORF">LIN78_03740</name>
</gene>
<dbReference type="Gene3D" id="1.20.970.10">
    <property type="entry name" value="Transferase, Pyrimidine Nucleoside Phosphorylase, Chain C"/>
    <property type="match status" value="1"/>
</dbReference>
<reference evidence="9" key="1">
    <citation type="submission" date="2021-10" db="EMBL/GenBank/DDBJ databases">
        <title>The complete genome sequence of Leeia sp. TBRC 13508.</title>
        <authorList>
            <person name="Charoenyingcharoen P."/>
            <person name="Yukphan P."/>
        </authorList>
    </citation>
    <scope>NUCLEOTIDE SEQUENCE</scope>
    <source>
        <strain evidence="9">TBRC 13508</strain>
    </source>
</reference>
<comment type="function">
    <text evidence="7">The enzymes which catalyze the reversible phosphorolysis of pyrimidine nucleosides are involved in the degradation of these compounds and in their utilization as carbon and energy sources, or in the rescue of pyrimidine bases for nucleotide synthesis.</text>
</comment>
<dbReference type="SUPFAM" id="SSF47648">
    <property type="entry name" value="Nucleoside phosphorylase/phosphoribosyltransferase N-terminal domain"/>
    <property type="match status" value="1"/>
</dbReference>
<dbReference type="InterPro" id="IPR000053">
    <property type="entry name" value="Thymidine/pyrmidine_PPase"/>
</dbReference>
<sequence>MTWQISEILREKREGKTLSADAIDTFVKGVASSFVSDSQIAAFTMATCIRGMTAEECVSLTLAMRDSGEVLDWSGLNLTGPVIDKHSTGGVGDLTSLLIGPMVAACGGFVPMISGRGLGHTGGTLDKLEAISGYCVTPEREQFQQVVKSVGVAIVGQTAALAPADRRIYAVRDVTATVESISLITASILSKKLAAGLDALVMDVKVGNGAFTPKFEDAVDLAQTIVNTGNGAGVKTSALITDMSQPLAPAAGNALEIAIALDYLTGRARPERLHRVTIALAAQLLVAGGLASSTMDAEQQLLNVLDSGEAFVRFERMCHALGATVEDLSVNDVLPKAPVIKPVLATEAGWVTRTQARQLGMVVVGLGGGRRVPADVVDPRVGLSQMKQVGEKVMAGEPLAWVHAANEVDAQQAVNAVSAAYTVSAQSDIEYTELIGPVVG</sequence>
<keyword evidence="5 7" id="KW-0808">Transferase</keyword>